<evidence type="ECO:0000256" key="13">
    <source>
        <dbReference type="ARBA" id="ARBA00022827"/>
    </source>
</evidence>
<evidence type="ECO:0000256" key="9">
    <source>
        <dbReference type="ARBA" id="ARBA00022679"/>
    </source>
</evidence>
<evidence type="ECO:0000313" key="18">
    <source>
        <dbReference type="Proteomes" id="UP001174909"/>
    </source>
</evidence>
<dbReference type="GO" id="GO:0005524">
    <property type="term" value="F:ATP binding"/>
    <property type="evidence" value="ECO:0007669"/>
    <property type="project" value="UniProtKB-KW"/>
</dbReference>
<dbReference type="Pfam" id="PF06574">
    <property type="entry name" value="FAD_syn"/>
    <property type="match status" value="1"/>
</dbReference>
<evidence type="ECO:0000256" key="1">
    <source>
        <dbReference type="ARBA" id="ARBA00004726"/>
    </source>
</evidence>
<organism evidence="17 18">
    <name type="scientific">Geodia barretti</name>
    <name type="common">Barrett's horny sponge</name>
    <dbReference type="NCBI Taxonomy" id="519541"/>
    <lineage>
        <taxon>Eukaryota</taxon>
        <taxon>Metazoa</taxon>
        <taxon>Porifera</taxon>
        <taxon>Demospongiae</taxon>
        <taxon>Heteroscleromorpha</taxon>
        <taxon>Tetractinellida</taxon>
        <taxon>Astrophorina</taxon>
        <taxon>Geodiidae</taxon>
        <taxon>Geodia</taxon>
    </lineage>
</organism>
<dbReference type="InterPro" id="IPR002606">
    <property type="entry name" value="Riboflavin_kinase_bac"/>
</dbReference>
<evidence type="ECO:0000259" key="16">
    <source>
        <dbReference type="SMART" id="SM00904"/>
    </source>
</evidence>
<dbReference type="EC" id="2.7.1.26" evidence="4"/>
<evidence type="ECO:0000256" key="15">
    <source>
        <dbReference type="ARBA" id="ARBA00023268"/>
    </source>
</evidence>
<comment type="similarity">
    <text evidence="3">Belongs to the RibF family.</text>
</comment>
<comment type="caution">
    <text evidence="17">The sequence shown here is derived from an EMBL/GenBank/DDBJ whole genome shotgun (WGS) entry which is preliminary data.</text>
</comment>
<keyword evidence="14" id="KW-0067">ATP-binding</keyword>
<dbReference type="FunFam" id="2.40.30.30:FF:000003">
    <property type="entry name" value="Riboflavin biosynthesis protein"/>
    <property type="match status" value="1"/>
</dbReference>
<keyword evidence="9" id="KW-0808">Transferase</keyword>
<gene>
    <name evidence="17" type="ORF">GBAR_LOCUS28458</name>
</gene>
<evidence type="ECO:0000256" key="5">
    <source>
        <dbReference type="ARBA" id="ARBA00012393"/>
    </source>
</evidence>
<dbReference type="InterPro" id="IPR014729">
    <property type="entry name" value="Rossmann-like_a/b/a_fold"/>
</dbReference>
<dbReference type="Pfam" id="PF01687">
    <property type="entry name" value="Flavokinase"/>
    <property type="match status" value="1"/>
</dbReference>
<dbReference type="SUPFAM" id="SSF52374">
    <property type="entry name" value="Nucleotidylyl transferase"/>
    <property type="match status" value="1"/>
</dbReference>
<dbReference type="Gene3D" id="2.40.30.30">
    <property type="entry name" value="Riboflavin kinase-like"/>
    <property type="match status" value="1"/>
</dbReference>
<evidence type="ECO:0000256" key="4">
    <source>
        <dbReference type="ARBA" id="ARBA00012105"/>
    </source>
</evidence>
<keyword evidence="11" id="KW-0547">Nucleotide-binding</keyword>
<comment type="pathway">
    <text evidence="1">Cofactor biosynthesis; FAD biosynthesis; FAD from FMN: step 1/1.</text>
</comment>
<name>A0AA35TS16_GEOBA</name>
<proteinExistence type="inferred from homology"/>
<comment type="pathway">
    <text evidence="2">Cofactor biosynthesis; FMN biosynthesis; FMN from riboflavin (ATP route): step 1/1.</text>
</comment>
<dbReference type="InterPro" id="IPR015865">
    <property type="entry name" value="Riboflavin_kinase_bac/euk"/>
</dbReference>
<dbReference type="EMBL" id="CASHTH010003978">
    <property type="protein sequence ID" value="CAI8052011.1"/>
    <property type="molecule type" value="Genomic_DNA"/>
</dbReference>
<dbReference type="SMART" id="SM00904">
    <property type="entry name" value="Flavokinase"/>
    <property type="match status" value="1"/>
</dbReference>
<keyword evidence="12 17" id="KW-0418">Kinase</keyword>
<dbReference type="GO" id="GO:0009398">
    <property type="term" value="P:FMN biosynthetic process"/>
    <property type="evidence" value="ECO:0007669"/>
    <property type="project" value="TreeGrafter"/>
</dbReference>
<evidence type="ECO:0000256" key="7">
    <source>
        <dbReference type="ARBA" id="ARBA00022630"/>
    </source>
</evidence>
<dbReference type="InterPro" id="IPR015864">
    <property type="entry name" value="FAD_synthase"/>
</dbReference>
<reference evidence="17" key="1">
    <citation type="submission" date="2023-03" db="EMBL/GenBank/DDBJ databases">
        <authorList>
            <person name="Steffen K."/>
            <person name="Cardenas P."/>
        </authorList>
    </citation>
    <scope>NUCLEOTIDE SEQUENCE</scope>
</reference>
<evidence type="ECO:0000256" key="6">
    <source>
        <dbReference type="ARBA" id="ARBA00018483"/>
    </source>
</evidence>
<evidence type="ECO:0000256" key="2">
    <source>
        <dbReference type="ARBA" id="ARBA00005201"/>
    </source>
</evidence>
<keyword evidence="13" id="KW-0274">FAD</keyword>
<evidence type="ECO:0000256" key="8">
    <source>
        <dbReference type="ARBA" id="ARBA00022643"/>
    </source>
</evidence>
<dbReference type="Gene3D" id="3.40.50.620">
    <property type="entry name" value="HUPs"/>
    <property type="match status" value="1"/>
</dbReference>
<dbReference type="NCBIfam" id="TIGR00083">
    <property type="entry name" value="ribF"/>
    <property type="match status" value="1"/>
</dbReference>
<accession>A0AA35TS16</accession>
<dbReference type="GO" id="GO:0009231">
    <property type="term" value="P:riboflavin biosynthetic process"/>
    <property type="evidence" value="ECO:0007669"/>
    <property type="project" value="InterPro"/>
</dbReference>
<dbReference type="PIRSF" id="PIRSF004491">
    <property type="entry name" value="FAD_Synth"/>
    <property type="match status" value="1"/>
</dbReference>
<dbReference type="Proteomes" id="UP001174909">
    <property type="component" value="Unassembled WGS sequence"/>
</dbReference>
<dbReference type="CDD" id="cd02064">
    <property type="entry name" value="FAD_synthetase_N"/>
    <property type="match status" value="1"/>
</dbReference>
<dbReference type="PANTHER" id="PTHR22749:SF6">
    <property type="entry name" value="RIBOFLAVIN KINASE"/>
    <property type="match status" value="1"/>
</dbReference>
<evidence type="ECO:0000256" key="12">
    <source>
        <dbReference type="ARBA" id="ARBA00022777"/>
    </source>
</evidence>
<keyword evidence="15" id="KW-0511">Multifunctional enzyme</keyword>
<keyword evidence="18" id="KW-1185">Reference proteome</keyword>
<dbReference type="InterPro" id="IPR023468">
    <property type="entry name" value="Riboflavin_kinase"/>
</dbReference>
<keyword evidence="7" id="KW-0285">Flavoprotein</keyword>
<dbReference type="GO" id="GO:0008531">
    <property type="term" value="F:riboflavin kinase activity"/>
    <property type="evidence" value="ECO:0007669"/>
    <property type="project" value="UniProtKB-EC"/>
</dbReference>
<evidence type="ECO:0000313" key="17">
    <source>
        <dbReference type="EMBL" id="CAI8052011.1"/>
    </source>
</evidence>
<dbReference type="PANTHER" id="PTHR22749">
    <property type="entry name" value="RIBOFLAVIN KINASE/FMN ADENYLYLTRANSFERASE"/>
    <property type="match status" value="1"/>
</dbReference>
<keyword evidence="8" id="KW-0288">FMN</keyword>
<dbReference type="SUPFAM" id="SSF82114">
    <property type="entry name" value="Riboflavin kinase-like"/>
    <property type="match status" value="1"/>
</dbReference>
<dbReference type="EC" id="2.7.7.2" evidence="5"/>
<protein>
    <recommendedName>
        <fullName evidence="6">Bifunctional riboflavin kinase/FMN adenylyltransferase</fullName>
        <ecNumber evidence="4">2.7.1.26</ecNumber>
        <ecNumber evidence="5">2.7.7.2</ecNumber>
    </recommendedName>
</protein>
<evidence type="ECO:0000256" key="14">
    <source>
        <dbReference type="ARBA" id="ARBA00022840"/>
    </source>
</evidence>
<dbReference type="AlphaFoldDB" id="A0AA35TS16"/>
<evidence type="ECO:0000256" key="10">
    <source>
        <dbReference type="ARBA" id="ARBA00022695"/>
    </source>
</evidence>
<evidence type="ECO:0000256" key="11">
    <source>
        <dbReference type="ARBA" id="ARBA00022741"/>
    </source>
</evidence>
<feature type="domain" description="Riboflavin kinase" evidence="16">
    <location>
        <begin position="180"/>
        <end position="304"/>
    </location>
</feature>
<dbReference type="GO" id="GO:0003919">
    <property type="term" value="F:FMN adenylyltransferase activity"/>
    <property type="evidence" value="ECO:0007669"/>
    <property type="project" value="UniProtKB-EC"/>
</dbReference>
<keyword evidence="10 17" id="KW-0548">Nucleotidyltransferase</keyword>
<evidence type="ECO:0000256" key="3">
    <source>
        <dbReference type="ARBA" id="ARBA00010214"/>
    </source>
</evidence>
<dbReference type="InterPro" id="IPR023465">
    <property type="entry name" value="Riboflavin_kinase_dom_sf"/>
</dbReference>
<sequence length="307" mass="33302">MSFSQSLAGFAPDRDTVLTVGVFDGVHLGHRYLLDHLKDWAAPGCIPAVITFSNRPVTVFRPGTFPSYLTTPAQKVSLIQEAGIELVASVEFTEELSQVSAQQFAELLSGTMRMKGLVLGPDSALGKGREGDLPYMQQQGERLGFWVRSVAPLEINGQLVKSRIVREALVAGDVSHGAGLLGRNHTLNGTVVVGDQRGRTLGFPTANIDVYPGLLWPGDGIYATWAHFGGKRHLSATSIGVRPTFGLTQRLVEVYVMDFSGDLYGQQMTVEFVQKVRNQETFADIDALIARIEQDVAESRVALASAD</sequence>